<feature type="transmembrane region" description="Helical" evidence="2">
    <location>
        <begin position="134"/>
        <end position="159"/>
    </location>
</feature>
<reference evidence="4" key="1">
    <citation type="submission" date="2022-01" db="EMBL/GenBank/DDBJ databases">
        <authorList>
            <person name="Braso-Vives M."/>
        </authorList>
    </citation>
    <scope>NUCLEOTIDE SEQUENCE</scope>
</reference>
<dbReference type="PROSITE" id="PS50853">
    <property type="entry name" value="FN3"/>
    <property type="match status" value="1"/>
</dbReference>
<gene>
    <name evidence="4" type="primary">Hypp1423</name>
    <name evidence="4" type="ORF">BLAG_LOCUS14104</name>
</gene>
<keyword evidence="5" id="KW-1185">Reference proteome</keyword>
<protein>
    <submittedName>
        <fullName evidence="4">Hypp1423 protein</fullName>
    </submittedName>
</protein>
<sequence>MHKDRGGSTNTFVPLNVSCTSSCHKSISKPTLLVTALKDVTSNQAQLTWAPRKSPDRYHLVFGKAGKKEKQTTAVVNASEAGYTLQGLEAATSYTVCIGTLAPVSPTNCLSFKTKPATSGKGEEKPASSSGVNLTGAIIGGTAALSFPFVVFIVVCLYLKHRRERDSSAAATANPHQSAMWHSNGQMGSSHQGERNDFFTRSDMHARNQAPLDNAHKRAPPVPSHRMEQRHHGFKPNIPPNNLGRWKTNQNNLTPMTPPPPPRAIYEEACPVIRGKFPPPPIPRDVNISMATEDIYGRA</sequence>
<proteinExistence type="predicted"/>
<evidence type="ECO:0000313" key="5">
    <source>
        <dbReference type="Proteomes" id="UP000838412"/>
    </source>
</evidence>
<feature type="region of interest" description="Disordered" evidence="1">
    <location>
        <begin position="169"/>
        <end position="193"/>
    </location>
</feature>
<keyword evidence="2" id="KW-1133">Transmembrane helix</keyword>
<name>A0A8J9ZHV5_BRALA</name>
<dbReference type="Pfam" id="PF00041">
    <property type="entry name" value="fn3"/>
    <property type="match status" value="1"/>
</dbReference>
<organism evidence="4 5">
    <name type="scientific">Branchiostoma lanceolatum</name>
    <name type="common">Common lancelet</name>
    <name type="synonym">Amphioxus lanceolatum</name>
    <dbReference type="NCBI Taxonomy" id="7740"/>
    <lineage>
        <taxon>Eukaryota</taxon>
        <taxon>Metazoa</taxon>
        <taxon>Chordata</taxon>
        <taxon>Cephalochordata</taxon>
        <taxon>Leptocardii</taxon>
        <taxon>Amphioxiformes</taxon>
        <taxon>Branchiostomatidae</taxon>
        <taxon>Branchiostoma</taxon>
    </lineage>
</organism>
<dbReference type="Gene3D" id="2.60.40.10">
    <property type="entry name" value="Immunoglobulins"/>
    <property type="match status" value="1"/>
</dbReference>
<accession>A0A8J9ZHV5</accession>
<dbReference type="EMBL" id="OV696687">
    <property type="protein sequence ID" value="CAH1254852.1"/>
    <property type="molecule type" value="Genomic_DNA"/>
</dbReference>
<dbReference type="Proteomes" id="UP000838412">
    <property type="component" value="Chromosome 2"/>
</dbReference>
<evidence type="ECO:0000259" key="3">
    <source>
        <dbReference type="PROSITE" id="PS50853"/>
    </source>
</evidence>
<dbReference type="SUPFAM" id="SSF49265">
    <property type="entry name" value="Fibronectin type III"/>
    <property type="match status" value="1"/>
</dbReference>
<evidence type="ECO:0000313" key="4">
    <source>
        <dbReference type="EMBL" id="CAH1254852.1"/>
    </source>
</evidence>
<evidence type="ECO:0000256" key="1">
    <source>
        <dbReference type="SAM" id="MobiDB-lite"/>
    </source>
</evidence>
<feature type="region of interest" description="Disordered" evidence="1">
    <location>
        <begin position="213"/>
        <end position="244"/>
    </location>
</feature>
<keyword evidence="2" id="KW-0812">Transmembrane</keyword>
<dbReference type="AlphaFoldDB" id="A0A8J9ZHV5"/>
<dbReference type="InterPro" id="IPR013783">
    <property type="entry name" value="Ig-like_fold"/>
</dbReference>
<feature type="compositionally biased region" description="Polar residues" evidence="1">
    <location>
        <begin position="169"/>
        <end position="191"/>
    </location>
</feature>
<feature type="domain" description="Fibronectin type-III" evidence="3">
    <location>
        <begin position="29"/>
        <end position="117"/>
    </location>
</feature>
<dbReference type="CDD" id="cd00063">
    <property type="entry name" value="FN3"/>
    <property type="match status" value="1"/>
</dbReference>
<dbReference type="InterPro" id="IPR036116">
    <property type="entry name" value="FN3_sf"/>
</dbReference>
<dbReference type="InterPro" id="IPR003961">
    <property type="entry name" value="FN3_dom"/>
</dbReference>
<evidence type="ECO:0000256" key="2">
    <source>
        <dbReference type="SAM" id="Phobius"/>
    </source>
</evidence>
<keyword evidence="2" id="KW-0472">Membrane</keyword>